<dbReference type="Gene3D" id="3.10.590.10">
    <property type="entry name" value="ph1033 like domains"/>
    <property type="match status" value="1"/>
</dbReference>
<comment type="subcellular location">
    <subcellularLocation>
        <location evidence="1">Nucleus</location>
    </subcellularLocation>
</comment>
<dbReference type="SUPFAM" id="SSF88697">
    <property type="entry name" value="PUA domain-like"/>
    <property type="match status" value="1"/>
</dbReference>
<feature type="compositionally biased region" description="Low complexity" evidence="5">
    <location>
        <begin position="54"/>
        <end position="69"/>
    </location>
</feature>
<organism evidence="7 8">
    <name type="scientific">Geotrichum candidum</name>
    <name type="common">Oospora lactis</name>
    <name type="synonym">Dipodascus geotrichum</name>
    <dbReference type="NCBI Taxonomy" id="1173061"/>
    <lineage>
        <taxon>Eukaryota</taxon>
        <taxon>Fungi</taxon>
        <taxon>Dikarya</taxon>
        <taxon>Ascomycota</taxon>
        <taxon>Saccharomycotina</taxon>
        <taxon>Dipodascomycetes</taxon>
        <taxon>Dipodascales</taxon>
        <taxon>Dipodascaceae</taxon>
        <taxon>Geotrichum</taxon>
    </lineage>
</organism>
<keyword evidence="3" id="KW-0597">Phosphoprotein</keyword>
<dbReference type="InterPro" id="IPR002740">
    <property type="entry name" value="EVE_domain"/>
</dbReference>
<keyword evidence="8" id="KW-1185">Reference proteome</keyword>
<evidence type="ECO:0000256" key="5">
    <source>
        <dbReference type="SAM" id="MobiDB-lite"/>
    </source>
</evidence>
<reference evidence="7" key="1">
    <citation type="submission" date="2014-03" db="EMBL/GenBank/DDBJ databases">
        <authorList>
            <person name="Casaregola S."/>
        </authorList>
    </citation>
    <scope>NUCLEOTIDE SEQUENCE [LARGE SCALE GENOMIC DNA]</scope>
    <source>
        <strain evidence="7">CLIB 918</strain>
    </source>
</reference>
<feature type="region of interest" description="Disordered" evidence="5">
    <location>
        <begin position="1"/>
        <end position="72"/>
    </location>
</feature>
<keyword evidence="4" id="KW-0539">Nucleus</keyword>
<evidence type="ECO:0000313" key="8">
    <source>
        <dbReference type="Proteomes" id="UP000242525"/>
    </source>
</evidence>
<dbReference type="GO" id="GO:0005634">
    <property type="term" value="C:nucleus"/>
    <property type="evidence" value="ECO:0007669"/>
    <property type="project" value="UniProtKB-SubCell"/>
</dbReference>
<dbReference type="CDD" id="cd21133">
    <property type="entry name" value="EVE"/>
    <property type="match status" value="1"/>
</dbReference>
<dbReference type="OrthoDB" id="41445at2759"/>
<dbReference type="AlphaFoldDB" id="A0A0J9X807"/>
<dbReference type="STRING" id="1173061.A0A0J9X807"/>
<evidence type="ECO:0000256" key="2">
    <source>
        <dbReference type="ARBA" id="ARBA00014654"/>
    </source>
</evidence>
<accession>A0A0J9X807</accession>
<dbReference type="InterPro" id="IPR015947">
    <property type="entry name" value="PUA-like_sf"/>
</dbReference>
<dbReference type="InterPro" id="IPR047197">
    <property type="entry name" value="THYN1-like_EVE"/>
</dbReference>
<evidence type="ECO:0000256" key="4">
    <source>
        <dbReference type="ARBA" id="ARBA00023242"/>
    </source>
</evidence>
<evidence type="ECO:0000259" key="6">
    <source>
        <dbReference type="Pfam" id="PF01878"/>
    </source>
</evidence>
<protein>
    <recommendedName>
        <fullName evidence="2">Thymocyte nuclear protein 1</fullName>
    </recommendedName>
</protein>
<dbReference type="EMBL" id="CCBN010000004">
    <property type="protein sequence ID" value="CDO53308.1"/>
    <property type="molecule type" value="Genomic_DNA"/>
</dbReference>
<dbReference type="PANTHER" id="PTHR14087:SF7">
    <property type="entry name" value="THYMOCYTE NUCLEAR PROTEIN 1"/>
    <property type="match status" value="1"/>
</dbReference>
<dbReference type="FunFam" id="3.10.590.10:FF:000003">
    <property type="entry name" value="Thymocyte nuclear protein 1"/>
    <property type="match status" value="1"/>
</dbReference>
<evidence type="ECO:0000256" key="1">
    <source>
        <dbReference type="ARBA" id="ARBA00004123"/>
    </source>
</evidence>
<sequence length="245" mass="27357">MAERVLRSSKRKNSEPVPAAPKRAKPAPKATKPAAPKRVAARASAPAKEEDSPKSTASTNAADSADSKAPTGERSYWLLKAEPESRIVNGHDVKFSIHDLQAMPDQTDHWDGVRNHEAKNNMVKMRKGDYAFFYQSNCSAPGIVGVVEIARAAYVDFTAFDKTHPYYDAKSKQDKPTWKMVDVKFVRETKRNITLAELKQIANAGNDSPLRDFALVRRSRLSVIGVTQQEWDYILSLEEQRPESS</sequence>
<dbReference type="InterPro" id="IPR052181">
    <property type="entry name" value="5hmC_binding"/>
</dbReference>
<feature type="domain" description="EVE" evidence="6">
    <location>
        <begin position="76"/>
        <end position="236"/>
    </location>
</feature>
<evidence type="ECO:0000256" key="3">
    <source>
        <dbReference type="ARBA" id="ARBA00022553"/>
    </source>
</evidence>
<comment type="caution">
    <text evidence="7">The sequence shown here is derived from an EMBL/GenBank/DDBJ whole genome shotgun (WGS) entry which is preliminary data.</text>
</comment>
<feature type="compositionally biased region" description="Low complexity" evidence="5">
    <location>
        <begin position="16"/>
        <end position="46"/>
    </location>
</feature>
<gene>
    <name evidence="7" type="ORF">BN980_GECA04s07578g</name>
</gene>
<dbReference type="Pfam" id="PF01878">
    <property type="entry name" value="EVE"/>
    <property type="match status" value="1"/>
</dbReference>
<dbReference type="PANTHER" id="PTHR14087">
    <property type="entry name" value="THYMOCYTE NUCLEAR PROTEIN 1"/>
    <property type="match status" value="1"/>
</dbReference>
<evidence type="ECO:0000313" key="7">
    <source>
        <dbReference type="EMBL" id="CDO53308.1"/>
    </source>
</evidence>
<name>A0A0J9X807_GEOCN</name>
<proteinExistence type="predicted"/>
<dbReference type="Proteomes" id="UP000242525">
    <property type="component" value="Unassembled WGS sequence"/>
</dbReference>